<protein>
    <submittedName>
        <fullName evidence="3">Uncharacterized protein</fullName>
    </submittedName>
</protein>
<evidence type="ECO:0000256" key="2">
    <source>
        <dbReference type="SAM" id="Phobius"/>
    </source>
</evidence>
<gene>
    <name evidence="3" type="ORF">CIT292_11025</name>
</gene>
<keyword evidence="2" id="KW-0472">Membrane</keyword>
<feature type="compositionally biased region" description="Polar residues" evidence="1">
    <location>
        <begin position="165"/>
        <end position="174"/>
    </location>
</feature>
<dbReference type="EMBL" id="ABWL02000031">
    <property type="protein sequence ID" value="EFE05579.1"/>
    <property type="molecule type" value="Genomic_DNA"/>
</dbReference>
<evidence type="ECO:0000313" key="4">
    <source>
        <dbReference type="Proteomes" id="UP000003880"/>
    </source>
</evidence>
<proteinExistence type="predicted"/>
<organism evidence="3 4">
    <name type="scientific">Citrobacter youngae ATCC 29220</name>
    <dbReference type="NCBI Taxonomy" id="500640"/>
    <lineage>
        <taxon>Bacteria</taxon>
        <taxon>Pseudomonadati</taxon>
        <taxon>Pseudomonadota</taxon>
        <taxon>Gammaproteobacteria</taxon>
        <taxon>Enterobacterales</taxon>
        <taxon>Enterobacteriaceae</taxon>
        <taxon>Citrobacter</taxon>
        <taxon>Citrobacter freundii complex</taxon>
    </lineage>
</organism>
<dbReference type="RefSeq" id="WP_006688166.1">
    <property type="nucleotide sequence ID" value="NZ_GG730303.1"/>
</dbReference>
<feature type="compositionally biased region" description="Polar residues" evidence="1">
    <location>
        <begin position="186"/>
        <end position="204"/>
    </location>
</feature>
<comment type="caution">
    <text evidence="3">The sequence shown here is derived from an EMBL/GenBank/DDBJ whole genome shotgun (WGS) entry which is preliminary data.</text>
</comment>
<name>D4BKE8_9ENTR</name>
<dbReference type="HOGENOM" id="CLU_554018_0_0_6"/>
<reference evidence="3 4" key="1">
    <citation type="submission" date="2010-02" db="EMBL/GenBank/DDBJ databases">
        <authorList>
            <person name="Weinstock G."/>
            <person name="Sodergren E."/>
            <person name="Clifton S."/>
            <person name="Fulton L."/>
            <person name="Fulton B."/>
            <person name="Courtney L."/>
            <person name="Fronick C."/>
            <person name="Harrison M."/>
            <person name="Strong C."/>
            <person name="Farmer C."/>
            <person name="Delahaunty K."/>
            <person name="Markovic C."/>
            <person name="Hall O."/>
            <person name="Minx P."/>
            <person name="Tomlinson C."/>
            <person name="Mitreva M."/>
            <person name="Nelson J."/>
            <person name="Hou S."/>
            <person name="Wollam A."/>
            <person name="Pepin K.H."/>
            <person name="Johnson M."/>
            <person name="Bhonagiri V."/>
            <person name="Zhang X."/>
            <person name="Suruliraj S."/>
            <person name="Warren W."/>
            <person name="Chinwalla A."/>
            <person name="Mardis E.R."/>
            <person name="Wilson R.K."/>
        </authorList>
    </citation>
    <scope>NUCLEOTIDE SEQUENCE [LARGE SCALE GENOMIC DNA]</scope>
    <source>
        <strain evidence="3 4">ATCC 29220</strain>
    </source>
</reference>
<evidence type="ECO:0000256" key="1">
    <source>
        <dbReference type="SAM" id="MobiDB-lite"/>
    </source>
</evidence>
<accession>D4BKE8</accession>
<feature type="transmembrane region" description="Helical" evidence="2">
    <location>
        <begin position="473"/>
        <end position="491"/>
    </location>
</feature>
<feature type="region of interest" description="Disordered" evidence="1">
    <location>
        <begin position="145"/>
        <end position="209"/>
    </location>
</feature>
<keyword evidence="2" id="KW-1133">Transmembrane helix</keyword>
<feature type="compositionally biased region" description="Acidic residues" evidence="1">
    <location>
        <begin position="85"/>
        <end position="99"/>
    </location>
</feature>
<sequence length="492" mass="53712">MKVTEKFFPVPTNTDQPAIPLFMNSQRMIVLRPTSSALLAQKTKVINNNHSRNFHHIAEVIHTAVLLTSAVAAFSQLASNSNADDAGEDAGDIQSEEPTMEPAISPPADVCGEGPQPLLSACNESQQPVQPLHATTNATLEVAHASPEDGNNAGYDRPLPDESNNHLSESSANKTAAPLSPVPETHSATASPALSAHAPSNSGPSPDLAANKQVLKANTHAIYYSVARNAASDISPKGSIEPVRATIAQKQECINQEKNTPHPVAAYQLVCPLSHRPFTVNRMSRQEKNQYDHICHVLNQSYVMTTGMKNHIFQPSEKHSLANRDYYAANSLSTTESINTRTSSRFHSQSGDTEENILPSIQAMAEPRLAKSPLMINDQPFQKSEKVPDLHKAENMPKTPSHQYIAPQSAEQEMSPYRYIPSSLSKNDFNATIIKNTNNLSSRELLQQRMTVLVMHSAFLDSGNEKKARQSPVSLTLCLVFLTLSLLVAFLH</sequence>
<dbReference type="Proteomes" id="UP000003880">
    <property type="component" value="Unassembled WGS sequence"/>
</dbReference>
<dbReference type="AlphaFoldDB" id="D4BKE8"/>
<feature type="region of interest" description="Disordered" evidence="1">
    <location>
        <begin position="81"/>
        <end position="129"/>
    </location>
</feature>
<keyword evidence="2" id="KW-0812">Transmembrane</keyword>
<evidence type="ECO:0000313" key="3">
    <source>
        <dbReference type="EMBL" id="EFE05579.1"/>
    </source>
</evidence>